<accession>A0A5B0N9B8</accession>
<dbReference type="AlphaFoldDB" id="A0A5B0N9B8"/>
<evidence type="ECO:0000313" key="3">
    <source>
        <dbReference type="Proteomes" id="UP000325313"/>
    </source>
</evidence>
<gene>
    <name evidence="2" type="ORF">PGTUg99_003825</name>
</gene>
<protein>
    <submittedName>
        <fullName evidence="2">Uncharacterized protein</fullName>
    </submittedName>
</protein>
<name>A0A5B0N9B8_PUCGR</name>
<evidence type="ECO:0000256" key="1">
    <source>
        <dbReference type="SAM" id="MobiDB-lite"/>
    </source>
</evidence>
<dbReference type="EMBL" id="VDEP01000416">
    <property type="protein sequence ID" value="KAA1085153.1"/>
    <property type="molecule type" value="Genomic_DNA"/>
</dbReference>
<organism evidence="2 3">
    <name type="scientific">Puccinia graminis f. sp. tritici</name>
    <dbReference type="NCBI Taxonomy" id="56615"/>
    <lineage>
        <taxon>Eukaryota</taxon>
        <taxon>Fungi</taxon>
        <taxon>Dikarya</taxon>
        <taxon>Basidiomycota</taxon>
        <taxon>Pucciniomycotina</taxon>
        <taxon>Pucciniomycetes</taxon>
        <taxon>Pucciniales</taxon>
        <taxon>Pucciniaceae</taxon>
        <taxon>Puccinia</taxon>
    </lineage>
</organism>
<proteinExistence type="predicted"/>
<dbReference type="Proteomes" id="UP000325313">
    <property type="component" value="Unassembled WGS sequence"/>
</dbReference>
<evidence type="ECO:0000313" key="2">
    <source>
        <dbReference type="EMBL" id="KAA1085153.1"/>
    </source>
</evidence>
<sequence>MYVLQLLLLNSSSKSPHSTSKTIKLRPPPPPIEEQPDPKQLHTYDGRLPQRVMSAYPNCTFGWSA</sequence>
<reference evidence="2 3" key="1">
    <citation type="submission" date="2019-05" db="EMBL/GenBank/DDBJ databases">
        <title>Emergence of the Ug99 lineage of the wheat stem rust pathogen through somatic hybridization.</title>
        <authorList>
            <person name="Li F."/>
            <person name="Upadhyaya N.M."/>
            <person name="Sperschneider J."/>
            <person name="Matny O."/>
            <person name="Nguyen-Phuc H."/>
            <person name="Mago R."/>
            <person name="Raley C."/>
            <person name="Miller M.E."/>
            <person name="Silverstein K.A.T."/>
            <person name="Henningsen E."/>
            <person name="Hirsch C.D."/>
            <person name="Visser B."/>
            <person name="Pretorius Z.A."/>
            <person name="Steffenson B.J."/>
            <person name="Schwessinger B."/>
            <person name="Dodds P.N."/>
            <person name="Figueroa M."/>
        </authorList>
    </citation>
    <scope>NUCLEOTIDE SEQUENCE [LARGE SCALE GENOMIC DNA]</scope>
    <source>
        <strain evidence="2 3">Ug99</strain>
    </source>
</reference>
<feature type="region of interest" description="Disordered" evidence="1">
    <location>
        <begin position="12"/>
        <end position="44"/>
    </location>
</feature>
<comment type="caution">
    <text evidence="2">The sequence shown here is derived from an EMBL/GenBank/DDBJ whole genome shotgun (WGS) entry which is preliminary data.</text>
</comment>